<feature type="compositionally biased region" description="Gly residues" evidence="1">
    <location>
        <begin position="79"/>
        <end position="91"/>
    </location>
</feature>
<feature type="region of interest" description="Disordered" evidence="1">
    <location>
        <begin position="127"/>
        <end position="146"/>
    </location>
</feature>
<dbReference type="PANTHER" id="PTHR43081:SF1">
    <property type="entry name" value="ADENYLATE CYCLASE, TERMINAL-DIFFERENTIATION SPECIFIC"/>
    <property type="match status" value="1"/>
</dbReference>
<protein>
    <recommendedName>
        <fullName evidence="2">Guanylate cyclase domain-containing protein</fullName>
    </recommendedName>
</protein>
<dbReference type="SMART" id="SM00044">
    <property type="entry name" value="CYCc"/>
    <property type="match status" value="1"/>
</dbReference>
<dbReference type="PANTHER" id="PTHR43081">
    <property type="entry name" value="ADENYLATE CYCLASE, TERMINAL-DIFFERENTIATION SPECIFIC-RELATED"/>
    <property type="match status" value="1"/>
</dbReference>
<evidence type="ECO:0000313" key="4">
    <source>
        <dbReference type="Proteomes" id="UP001530293"/>
    </source>
</evidence>
<feature type="region of interest" description="Disordered" evidence="1">
    <location>
        <begin position="331"/>
        <end position="380"/>
    </location>
</feature>
<evidence type="ECO:0000313" key="3">
    <source>
        <dbReference type="EMBL" id="KAL3761198.1"/>
    </source>
</evidence>
<feature type="domain" description="Guanylate cyclase" evidence="2">
    <location>
        <begin position="397"/>
        <end position="530"/>
    </location>
</feature>
<name>A0ABD3MEA4_9STRA</name>
<feature type="compositionally biased region" description="Polar residues" evidence="1">
    <location>
        <begin position="127"/>
        <end position="142"/>
    </location>
</feature>
<feature type="compositionally biased region" description="Low complexity" evidence="1">
    <location>
        <begin position="179"/>
        <end position="188"/>
    </location>
</feature>
<dbReference type="Gene3D" id="3.30.70.1230">
    <property type="entry name" value="Nucleotide cyclase"/>
    <property type="match status" value="2"/>
</dbReference>
<accession>A0ABD3MEA4</accession>
<evidence type="ECO:0000259" key="2">
    <source>
        <dbReference type="PROSITE" id="PS50125"/>
    </source>
</evidence>
<dbReference type="EMBL" id="JALLBG020000156">
    <property type="protein sequence ID" value="KAL3761198.1"/>
    <property type="molecule type" value="Genomic_DNA"/>
</dbReference>
<organism evidence="3 4">
    <name type="scientific">Discostella pseudostelligera</name>
    <dbReference type="NCBI Taxonomy" id="259834"/>
    <lineage>
        <taxon>Eukaryota</taxon>
        <taxon>Sar</taxon>
        <taxon>Stramenopiles</taxon>
        <taxon>Ochrophyta</taxon>
        <taxon>Bacillariophyta</taxon>
        <taxon>Coscinodiscophyceae</taxon>
        <taxon>Thalassiosirophycidae</taxon>
        <taxon>Stephanodiscales</taxon>
        <taxon>Stephanodiscaceae</taxon>
        <taxon>Discostella</taxon>
    </lineage>
</organism>
<feature type="compositionally biased region" description="Basic residues" evidence="1">
    <location>
        <begin position="155"/>
        <end position="164"/>
    </location>
</feature>
<feature type="compositionally biased region" description="Low complexity" evidence="1">
    <location>
        <begin position="228"/>
        <end position="255"/>
    </location>
</feature>
<dbReference type="SUPFAM" id="SSF55073">
    <property type="entry name" value="Nucleotide cyclase"/>
    <property type="match status" value="2"/>
</dbReference>
<dbReference type="Pfam" id="PF00211">
    <property type="entry name" value="Guanylate_cyc"/>
    <property type="match status" value="1"/>
</dbReference>
<feature type="compositionally biased region" description="Polar residues" evidence="1">
    <location>
        <begin position="257"/>
        <end position="268"/>
    </location>
</feature>
<comment type="caution">
    <text evidence="3">The sequence shown here is derived from an EMBL/GenBank/DDBJ whole genome shotgun (WGS) entry which is preliminary data.</text>
</comment>
<dbReference type="InterPro" id="IPR001054">
    <property type="entry name" value="A/G_cyclase"/>
</dbReference>
<feature type="compositionally biased region" description="Low complexity" evidence="1">
    <location>
        <begin position="365"/>
        <end position="380"/>
    </location>
</feature>
<feature type="compositionally biased region" description="Polar residues" evidence="1">
    <location>
        <begin position="340"/>
        <end position="352"/>
    </location>
</feature>
<dbReference type="Gene3D" id="2.30.30.380">
    <property type="entry name" value="Zn-finger domain of Sec23/24"/>
    <property type="match status" value="1"/>
</dbReference>
<feature type="region of interest" description="Disordered" evidence="1">
    <location>
        <begin position="79"/>
        <end position="119"/>
    </location>
</feature>
<sequence>MGKSPSSRALSHKPTAAVHNMDIMDTTATGNHHDGNTIEIVDGSSSCASASSSWNCHTCTFLNKDAHRSTCSFCGAARDGGGGDGGGGGGTISMSENEDNGEEELMSHGSKHSNDISNNKNSILRRCSTNNSESQQSASTFTSERERGAAEKLLRQQKHHRRPSHSSSGSRLQPPPSPNNNNNNKPSSYRVKGKGRADNNKGTDDDGTSSSGNLINTSDVDSIRLIDSVSKASVSSSRNGTTTTSRRAAGRRGTVPTDDSSTLQSKSNYSRHRYQDETSFRRRRRSHDGGSSHAHSKSEQNIDQEERDIGSNKIWANEAAAAAAAAAAAGVKEGKKQQKHQQPVVSSSTKTKSGGVADDDDTDNSKSSSSSSSGSGSITKSGINTAKTLCIPEGNVTIVYTDVQGSTSLWEADPYSMKKATDIHDSIIRRCYSEHGGYEISTEGDSFNLAFQHPADAIGFALRAQLLLYRARWPMALLSRLEMCENDKLKFRGFRVRMGMHHGPTTSRVHKTTGRTIYQGEAVNIAKAIEKMCHGGQILTTVETWRSLSGMAEKFLGCPQVLDCGEHILFDPKKNVIMNVNGSNGSGGTTSTSKRHSKSKPRIISKRIVQLVPNSLSYDFFAARSWQEENQPPVRVCGRVFPPLLSHGQLSTSFFNAPYVGNRVAMVFVYTHKMDKVTDRERKKNYKLLAKYVRSHLMRLYPPGYECQEQKGSWMLAFDRIENGIKFGLDLKEDVIKNSKLYGNVDKQTIFRIGIVWGAFLSMGPHTVSGHADYFGPIVNRAARVAKQCQPGQVCVGVPMGDGDEPPDPGPSVEVNVLGVKKLKGISVEMAIFGCRKR</sequence>
<keyword evidence="4" id="KW-1185">Reference proteome</keyword>
<gene>
    <name evidence="3" type="ORF">ACHAWU_000293</name>
</gene>
<dbReference type="PROSITE" id="PS50125">
    <property type="entry name" value="GUANYLATE_CYCLASE_2"/>
    <property type="match status" value="1"/>
</dbReference>
<feature type="compositionally biased region" description="Polar residues" evidence="1">
    <location>
        <begin position="208"/>
        <end position="220"/>
    </location>
</feature>
<evidence type="ECO:0000256" key="1">
    <source>
        <dbReference type="SAM" id="MobiDB-lite"/>
    </source>
</evidence>
<feature type="region of interest" description="Disordered" evidence="1">
    <location>
        <begin position="153"/>
        <end position="305"/>
    </location>
</feature>
<dbReference type="CDD" id="cd07302">
    <property type="entry name" value="CHD"/>
    <property type="match status" value="1"/>
</dbReference>
<dbReference type="InterPro" id="IPR029787">
    <property type="entry name" value="Nucleotide_cyclase"/>
</dbReference>
<reference evidence="3 4" key="1">
    <citation type="submission" date="2024-10" db="EMBL/GenBank/DDBJ databases">
        <title>Updated reference genomes for cyclostephanoid diatoms.</title>
        <authorList>
            <person name="Roberts W.R."/>
            <person name="Alverson A.J."/>
        </authorList>
    </citation>
    <scope>NUCLEOTIDE SEQUENCE [LARGE SCALE GENOMIC DNA]</scope>
    <source>
        <strain evidence="3 4">AJA232-27</strain>
    </source>
</reference>
<dbReference type="AlphaFoldDB" id="A0ABD3MEA4"/>
<proteinExistence type="predicted"/>
<dbReference type="Proteomes" id="UP001530293">
    <property type="component" value="Unassembled WGS sequence"/>
</dbReference>
<feature type="compositionally biased region" description="Basic and acidic residues" evidence="1">
    <location>
        <begin position="195"/>
        <end position="204"/>
    </location>
</feature>
<dbReference type="InterPro" id="IPR050697">
    <property type="entry name" value="Adenylyl/Guanylyl_Cyclase_3/4"/>
</dbReference>